<dbReference type="Gene3D" id="1.10.10.10">
    <property type="entry name" value="Winged helix-like DNA-binding domain superfamily/Winged helix DNA-binding domain"/>
    <property type="match status" value="1"/>
</dbReference>
<dbReference type="SUPFAM" id="SSF88946">
    <property type="entry name" value="Sigma2 domain of RNA polymerase sigma factors"/>
    <property type="match status" value="1"/>
</dbReference>
<comment type="similarity">
    <text evidence="1">Belongs to the sigma-70 factor family. ECF subfamily.</text>
</comment>
<dbReference type="InterPro" id="IPR013325">
    <property type="entry name" value="RNA_pol_sigma_r2"/>
</dbReference>
<dbReference type="Gene3D" id="1.10.1740.10">
    <property type="match status" value="1"/>
</dbReference>
<name>A0A5B2VMH9_9BACT</name>
<reference evidence="7 8" key="2">
    <citation type="submission" date="2019-09" db="EMBL/GenBank/DDBJ databases">
        <authorList>
            <person name="Jin C."/>
        </authorList>
    </citation>
    <scope>NUCLEOTIDE SEQUENCE [LARGE SCALE GENOMIC DNA]</scope>
    <source>
        <strain evidence="7 8">BN140078</strain>
    </source>
</reference>
<evidence type="ECO:0000313" key="7">
    <source>
        <dbReference type="EMBL" id="KAA2240843.1"/>
    </source>
</evidence>
<dbReference type="NCBIfam" id="TIGR02937">
    <property type="entry name" value="sigma70-ECF"/>
    <property type="match status" value="1"/>
</dbReference>
<dbReference type="RefSeq" id="WP_149842021.1">
    <property type="nucleotide sequence ID" value="NZ_VUOC01000004.1"/>
</dbReference>
<reference evidence="7 8" key="1">
    <citation type="submission" date="2019-09" db="EMBL/GenBank/DDBJ databases">
        <title>Chitinophaga ginsengihumi sp. nov., isolated from soil of ginseng rhizosphere.</title>
        <authorList>
            <person name="Lee J."/>
        </authorList>
    </citation>
    <scope>NUCLEOTIDE SEQUENCE [LARGE SCALE GENOMIC DNA]</scope>
    <source>
        <strain evidence="7 8">BN140078</strain>
    </source>
</reference>
<evidence type="ECO:0000259" key="5">
    <source>
        <dbReference type="Pfam" id="PF04542"/>
    </source>
</evidence>
<evidence type="ECO:0000313" key="8">
    <source>
        <dbReference type="Proteomes" id="UP000324611"/>
    </source>
</evidence>
<dbReference type="GO" id="GO:0003677">
    <property type="term" value="F:DNA binding"/>
    <property type="evidence" value="ECO:0007669"/>
    <property type="project" value="InterPro"/>
</dbReference>
<dbReference type="InterPro" id="IPR007627">
    <property type="entry name" value="RNA_pol_sigma70_r2"/>
</dbReference>
<evidence type="ECO:0000256" key="4">
    <source>
        <dbReference type="ARBA" id="ARBA00023163"/>
    </source>
</evidence>
<evidence type="ECO:0000256" key="3">
    <source>
        <dbReference type="ARBA" id="ARBA00023082"/>
    </source>
</evidence>
<dbReference type="GO" id="GO:0006352">
    <property type="term" value="P:DNA-templated transcription initiation"/>
    <property type="evidence" value="ECO:0007669"/>
    <property type="project" value="InterPro"/>
</dbReference>
<feature type="domain" description="RNA polymerase sigma factor 70 region 4 type 2" evidence="6">
    <location>
        <begin position="114"/>
        <end position="166"/>
    </location>
</feature>
<dbReference type="GO" id="GO:0016987">
    <property type="term" value="F:sigma factor activity"/>
    <property type="evidence" value="ECO:0007669"/>
    <property type="project" value="UniProtKB-KW"/>
</dbReference>
<comment type="caution">
    <text evidence="7">The sequence shown here is derived from an EMBL/GenBank/DDBJ whole genome shotgun (WGS) entry which is preliminary data.</text>
</comment>
<dbReference type="SUPFAM" id="SSF88659">
    <property type="entry name" value="Sigma3 and sigma4 domains of RNA polymerase sigma factors"/>
    <property type="match status" value="1"/>
</dbReference>
<gene>
    <name evidence="7" type="ORF">F0L74_32430</name>
</gene>
<dbReference type="InterPro" id="IPR014284">
    <property type="entry name" value="RNA_pol_sigma-70_dom"/>
</dbReference>
<keyword evidence="8" id="KW-1185">Reference proteome</keyword>
<dbReference type="InterPro" id="IPR013249">
    <property type="entry name" value="RNA_pol_sigma70_r4_t2"/>
</dbReference>
<dbReference type="PANTHER" id="PTHR43133:SF46">
    <property type="entry name" value="RNA POLYMERASE SIGMA-70 FACTOR ECF SUBFAMILY"/>
    <property type="match status" value="1"/>
</dbReference>
<feature type="domain" description="RNA polymerase sigma-70 region 2" evidence="5">
    <location>
        <begin position="20"/>
        <end position="85"/>
    </location>
</feature>
<dbReference type="PANTHER" id="PTHR43133">
    <property type="entry name" value="RNA POLYMERASE ECF-TYPE SIGMA FACTO"/>
    <property type="match status" value="1"/>
</dbReference>
<accession>A0A5B2VMH9</accession>
<proteinExistence type="inferred from homology"/>
<sequence>MEISIQEIRDGNNKTFDKVYALYHTKLYFYVLKYTQSAYLSEEAVQLTFIRMWERRQQLSTEVELSRQIFRIAQSTMIDLLRKEGSYTKQHIAPTEAAQSVFIEMDTVHKDELRRLQTLVEDLSPARKMIFKLSRFEELSHKEIAQQLSISPKTVENHIGRALRQLKDKLLLLF</sequence>
<evidence type="ECO:0000256" key="1">
    <source>
        <dbReference type="ARBA" id="ARBA00010641"/>
    </source>
</evidence>
<evidence type="ECO:0000256" key="2">
    <source>
        <dbReference type="ARBA" id="ARBA00023015"/>
    </source>
</evidence>
<dbReference type="InterPro" id="IPR036388">
    <property type="entry name" value="WH-like_DNA-bd_sf"/>
</dbReference>
<protein>
    <submittedName>
        <fullName evidence="7">Sigma-70 family RNA polymerase sigma factor</fullName>
    </submittedName>
</protein>
<dbReference type="AlphaFoldDB" id="A0A5B2VMH9"/>
<evidence type="ECO:0000259" key="6">
    <source>
        <dbReference type="Pfam" id="PF08281"/>
    </source>
</evidence>
<keyword evidence="4" id="KW-0804">Transcription</keyword>
<dbReference type="Pfam" id="PF04542">
    <property type="entry name" value="Sigma70_r2"/>
    <property type="match status" value="1"/>
</dbReference>
<keyword evidence="2" id="KW-0805">Transcription regulation</keyword>
<dbReference type="Pfam" id="PF08281">
    <property type="entry name" value="Sigma70_r4_2"/>
    <property type="match status" value="1"/>
</dbReference>
<dbReference type="EMBL" id="VUOC01000004">
    <property type="protein sequence ID" value="KAA2240843.1"/>
    <property type="molecule type" value="Genomic_DNA"/>
</dbReference>
<dbReference type="CDD" id="cd06171">
    <property type="entry name" value="Sigma70_r4"/>
    <property type="match status" value="1"/>
</dbReference>
<dbReference type="InterPro" id="IPR013324">
    <property type="entry name" value="RNA_pol_sigma_r3/r4-like"/>
</dbReference>
<dbReference type="Proteomes" id="UP000324611">
    <property type="component" value="Unassembled WGS sequence"/>
</dbReference>
<organism evidence="7 8">
    <name type="scientific">Chitinophaga agrisoli</name>
    <dbReference type="NCBI Taxonomy" id="2607653"/>
    <lineage>
        <taxon>Bacteria</taxon>
        <taxon>Pseudomonadati</taxon>
        <taxon>Bacteroidota</taxon>
        <taxon>Chitinophagia</taxon>
        <taxon>Chitinophagales</taxon>
        <taxon>Chitinophagaceae</taxon>
        <taxon>Chitinophaga</taxon>
    </lineage>
</organism>
<dbReference type="InterPro" id="IPR039425">
    <property type="entry name" value="RNA_pol_sigma-70-like"/>
</dbReference>
<keyword evidence="3" id="KW-0731">Sigma factor</keyword>